<dbReference type="InterPro" id="IPR010911">
    <property type="entry name" value="Rab_BD"/>
</dbReference>
<dbReference type="AlphaFoldDB" id="T1F2H7"/>
<dbReference type="eggNOG" id="ENOG502QPUS">
    <property type="taxonomic scope" value="Eukaryota"/>
</dbReference>
<evidence type="ECO:0000256" key="1">
    <source>
        <dbReference type="SAM" id="MobiDB-lite"/>
    </source>
</evidence>
<evidence type="ECO:0000259" key="2">
    <source>
        <dbReference type="PROSITE" id="PS50916"/>
    </source>
</evidence>
<dbReference type="EMBL" id="AMQM01003446">
    <property type="status" value="NOT_ANNOTATED_CDS"/>
    <property type="molecule type" value="Genomic_DNA"/>
</dbReference>
<dbReference type="InParanoid" id="T1F2H7"/>
<keyword evidence="5" id="KW-1185">Reference proteome</keyword>
<dbReference type="KEGG" id="hro:HELRODRAFT_169968"/>
<dbReference type="Proteomes" id="UP000015101">
    <property type="component" value="Unassembled WGS sequence"/>
</dbReference>
<dbReference type="InterPro" id="IPR013083">
    <property type="entry name" value="Znf_RING/FYVE/PHD"/>
</dbReference>
<evidence type="ECO:0000313" key="5">
    <source>
        <dbReference type="Proteomes" id="UP000015101"/>
    </source>
</evidence>
<dbReference type="EnsemblMetazoa" id="HelroT169968">
    <property type="protein sequence ID" value="HelroP169968"/>
    <property type="gene ID" value="HelroG169968"/>
</dbReference>
<dbReference type="RefSeq" id="XP_009014018.1">
    <property type="nucleotide sequence ID" value="XM_009015770.1"/>
</dbReference>
<dbReference type="OrthoDB" id="10072397at2759"/>
<reference evidence="5" key="1">
    <citation type="submission" date="2012-12" db="EMBL/GenBank/DDBJ databases">
        <authorList>
            <person name="Hellsten U."/>
            <person name="Grimwood J."/>
            <person name="Chapman J.A."/>
            <person name="Shapiro H."/>
            <person name="Aerts A."/>
            <person name="Otillar R.P."/>
            <person name="Terry A.Y."/>
            <person name="Boore J.L."/>
            <person name="Simakov O."/>
            <person name="Marletaz F."/>
            <person name="Cho S.-J."/>
            <person name="Edsinger-Gonzales E."/>
            <person name="Havlak P."/>
            <person name="Kuo D.-H."/>
            <person name="Larsson T."/>
            <person name="Lv J."/>
            <person name="Arendt D."/>
            <person name="Savage R."/>
            <person name="Osoegawa K."/>
            <person name="de Jong P."/>
            <person name="Lindberg D.R."/>
            <person name="Seaver E.C."/>
            <person name="Weisblat D.A."/>
            <person name="Putnam N.H."/>
            <person name="Grigoriev I.V."/>
            <person name="Rokhsar D.S."/>
        </authorList>
    </citation>
    <scope>NUCLEOTIDE SEQUENCE</scope>
</reference>
<name>T1F2H7_HELRO</name>
<reference evidence="4" key="3">
    <citation type="submission" date="2015-06" db="UniProtKB">
        <authorList>
            <consortium name="EnsemblMetazoa"/>
        </authorList>
    </citation>
    <scope>IDENTIFICATION</scope>
</reference>
<organism evidence="4 5">
    <name type="scientific">Helobdella robusta</name>
    <name type="common">Californian leech</name>
    <dbReference type="NCBI Taxonomy" id="6412"/>
    <lineage>
        <taxon>Eukaryota</taxon>
        <taxon>Metazoa</taxon>
        <taxon>Spiralia</taxon>
        <taxon>Lophotrochozoa</taxon>
        <taxon>Annelida</taxon>
        <taxon>Clitellata</taxon>
        <taxon>Hirudinea</taxon>
        <taxon>Rhynchobdellida</taxon>
        <taxon>Glossiphoniidae</taxon>
        <taxon>Helobdella</taxon>
    </lineage>
</organism>
<dbReference type="Pfam" id="PF02318">
    <property type="entry name" value="FYVE_2"/>
    <property type="match status" value="1"/>
</dbReference>
<evidence type="ECO:0000313" key="3">
    <source>
        <dbReference type="EMBL" id="ESO08229.1"/>
    </source>
</evidence>
<dbReference type="GO" id="GO:0030864">
    <property type="term" value="C:cortical actin cytoskeleton"/>
    <property type="evidence" value="ECO:0000318"/>
    <property type="project" value="GO_Central"/>
</dbReference>
<protein>
    <recommendedName>
        <fullName evidence="2">RabBD domain-containing protein</fullName>
    </recommendedName>
</protein>
<dbReference type="GO" id="GO:0003779">
    <property type="term" value="F:actin binding"/>
    <property type="evidence" value="ECO:0000318"/>
    <property type="project" value="GO_Central"/>
</dbReference>
<dbReference type="CTD" id="20203027"/>
<dbReference type="PANTHER" id="PTHR14555:SF3">
    <property type="entry name" value="RABBD DOMAIN-CONTAINING PROTEIN"/>
    <property type="match status" value="1"/>
</dbReference>
<evidence type="ECO:0000313" key="4">
    <source>
        <dbReference type="EnsemblMetazoa" id="HelroP169968"/>
    </source>
</evidence>
<dbReference type="InterPro" id="IPR011011">
    <property type="entry name" value="Znf_FYVE_PHD"/>
</dbReference>
<accession>T1F2H7</accession>
<dbReference type="Gene3D" id="3.30.40.10">
    <property type="entry name" value="Zinc/RING finger domain, C3HC4 (zinc finger)"/>
    <property type="match status" value="1"/>
</dbReference>
<feature type="compositionally biased region" description="Acidic residues" evidence="1">
    <location>
        <begin position="281"/>
        <end position="299"/>
    </location>
</feature>
<dbReference type="PROSITE" id="PS50916">
    <property type="entry name" value="RABBD"/>
    <property type="match status" value="1"/>
</dbReference>
<dbReference type="InterPro" id="IPR051745">
    <property type="entry name" value="Intracell_Transport_Effector"/>
</dbReference>
<dbReference type="HOGENOM" id="CLU_617182_0_0_1"/>
<feature type="region of interest" description="Disordered" evidence="1">
    <location>
        <begin position="276"/>
        <end position="308"/>
    </location>
</feature>
<dbReference type="GeneID" id="20203027"/>
<proteinExistence type="predicted"/>
<dbReference type="SUPFAM" id="SSF57903">
    <property type="entry name" value="FYVE/PHD zinc finger"/>
    <property type="match status" value="1"/>
</dbReference>
<gene>
    <name evidence="4" type="primary">20203027</name>
    <name evidence="3" type="ORF">HELRODRAFT_169968</name>
</gene>
<dbReference type="GO" id="GO:0031267">
    <property type="term" value="F:small GTPase binding"/>
    <property type="evidence" value="ECO:0007669"/>
    <property type="project" value="InterPro"/>
</dbReference>
<dbReference type="InterPro" id="IPR041282">
    <property type="entry name" value="FYVE_2"/>
</dbReference>
<dbReference type="GO" id="GO:0006886">
    <property type="term" value="P:intracellular protein transport"/>
    <property type="evidence" value="ECO:0007669"/>
    <property type="project" value="InterPro"/>
</dbReference>
<feature type="domain" description="RabBD" evidence="2">
    <location>
        <begin position="4"/>
        <end position="124"/>
    </location>
</feature>
<sequence>MGPKLNLEYLTADECEKIIEVLQKDLVLQHLEQQRIWRINEEVSDNNELCKILSKQNSFNESNCLFCFLKFRLLFRRRIKCKLCTYNFCGSCCVFDNYHGDYLCRFCVKKRKCERQSMEWFYSKVRTKFRRTGSSKIIRYLCQRNSLPSPQSKLNENIEESSSAVGACTPEPLSSDTSLTRLLDKFANVQNEFVSTASAISDNAQELLSMEMSMNVLEDKLNFMDLDNQQRNKSFSYNNLSNNTSEHRMMDLAADQICDITSSALHLIEKTVSSQYKNDDNDNTDDDEGGTDQEDDVVGTDETTQNYNDDLSDVINWLDDMKMNHMNDDESSISKTNSRRYGDGYKSNNRTYSEVRTDLQHSKHLKVIEKDIYKVYSNANMLEDKVMELKGEIESNNYNDDVIENDVNIYENKVVNVIADVIINDEKVKDIRRNLNRVIEDNNN</sequence>
<reference evidence="3 5" key="2">
    <citation type="journal article" date="2013" name="Nature">
        <title>Insights into bilaterian evolution from three spiralian genomes.</title>
        <authorList>
            <person name="Simakov O."/>
            <person name="Marletaz F."/>
            <person name="Cho S.J."/>
            <person name="Edsinger-Gonzales E."/>
            <person name="Havlak P."/>
            <person name="Hellsten U."/>
            <person name="Kuo D.H."/>
            <person name="Larsson T."/>
            <person name="Lv J."/>
            <person name="Arendt D."/>
            <person name="Savage R."/>
            <person name="Osoegawa K."/>
            <person name="de Jong P."/>
            <person name="Grimwood J."/>
            <person name="Chapman J.A."/>
            <person name="Shapiro H."/>
            <person name="Aerts A."/>
            <person name="Otillar R.P."/>
            <person name="Terry A.Y."/>
            <person name="Boore J.L."/>
            <person name="Grigoriev I.V."/>
            <person name="Lindberg D.R."/>
            <person name="Seaver E.C."/>
            <person name="Weisblat D.A."/>
            <person name="Putnam N.H."/>
            <person name="Rokhsar D.S."/>
        </authorList>
    </citation>
    <scope>NUCLEOTIDE SEQUENCE</scope>
</reference>
<dbReference type="GO" id="GO:0017022">
    <property type="term" value="F:myosin binding"/>
    <property type="evidence" value="ECO:0000318"/>
    <property type="project" value="GO_Central"/>
</dbReference>
<dbReference type="EMBL" id="KB096134">
    <property type="protein sequence ID" value="ESO08229.1"/>
    <property type="molecule type" value="Genomic_DNA"/>
</dbReference>
<dbReference type="PANTHER" id="PTHR14555">
    <property type="entry name" value="MYELIN-ASSOCIATED OLIGODENDROCYTIC BASIC PROTEIN MOBP -RELATED"/>
    <property type="match status" value="1"/>
</dbReference>
<feature type="region of interest" description="Disordered" evidence="1">
    <location>
        <begin position="326"/>
        <end position="349"/>
    </location>
</feature>